<accession>A0A4R6PI80</accession>
<keyword evidence="2" id="KW-1185">Reference proteome</keyword>
<dbReference type="AlphaFoldDB" id="A0A4R6PI80"/>
<organism evidence="1 2">
    <name type="scientific">Nocardia ignorata</name>
    <dbReference type="NCBI Taxonomy" id="145285"/>
    <lineage>
        <taxon>Bacteria</taxon>
        <taxon>Bacillati</taxon>
        <taxon>Actinomycetota</taxon>
        <taxon>Actinomycetes</taxon>
        <taxon>Mycobacteriales</taxon>
        <taxon>Nocardiaceae</taxon>
        <taxon>Nocardia</taxon>
    </lineage>
</organism>
<proteinExistence type="predicted"/>
<comment type="caution">
    <text evidence="1">The sequence shown here is derived from an EMBL/GenBank/DDBJ whole genome shotgun (WGS) entry which is preliminary data.</text>
</comment>
<evidence type="ECO:0000313" key="2">
    <source>
        <dbReference type="Proteomes" id="UP000295087"/>
    </source>
</evidence>
<dbReference type="Proteomes" id="UP000295087">
    <property type="component" value="Unassembled WGS sequence"/>
</dbReference>
<gene>
    <name evidence="1" type="ORF">DFR75_104407</name>
</gene>
<sequence length="206" mass="22370">MVEAARVALSAQHPAGSSEPCAYAVVRMFDATVGIAYLPDVQEIERRRRLGLGAVTRLDLLDAVMNLPVGLPISVGDLTSRERRVIGQAPAGVVEVEGGNYVRRARAPISARLAVVASRTWQEGLRSAGRFAPFCSRAMLLRSIPTDLAEAQMQASFFGIGICVSDASGPRTLVEPQLYVRQRHSCGQWLFAEKLYEKTSASELAR</sequence>
<evidence type="ECO:0000313" key="1">
    <source>
        <dbReference type="EMBL" id="TDP38054.1"/>
    </source>
</evidence>
<dbReference type="EMBL" id="SNXK01000004">
    <property type="protein sequence ID" value="TDP38054.1"/>
    <property type="molecule type" value="Genomic_DNA"/>
</dbReference>
<protein>
    <submittedName>
        <fullName evidence="1">Uncharacterized protein</fullName>
    </submittedName>
</protein>
<reference evidence="1 2" key="1">
    <citation type="submission" date="2019-03" db="EMBL/GenBank/DDBJ databases">
        <title>Genomic Encyclopedia of Type Strains, Phase IV (KMG-IV): sequencing the most valuable type-strain genomes for metagenomic binning, comparative biology and taxonomic classification.</title>
        <authorList>
            <person name="Goeker M."/>
        </authorList>
    </citation>
    <scope>NUCLEOTIDE SEQUENCE [LARGE SCALE GENOMIC DNA]</scope>
    <source>
        <strain evidence="1 2">DSM 44496</strain>
    </source>
</reference>
<name>A0A4R6PI80_NOCIG</name>